<evidence type="ECO:0000256" key="1">
    <source>
        <dbReference type="ARBA" id="ARBA00008031"/>
    </source>
</evidence>
<keyword evidence="6" id="KW-1185">Reference proteome</keyword>
<organism evidence="5 6">
    <name type="scientific">Novibacillus thermophilus</name>
    <dbReference type="NCBI Taxonomy" id="1471761"/>
    <lineage>
        <taxon>Bacteria</taxon>
        <taxon>Bacillati</taxon>
        <taxon>Bacillota</taxon>
        <taxon>Bacilli</taxon>
        <taxon>Bacillales</taxon>
        <taxon>Thermoactinomycetaceae</taxon>
        <taxon>Novibacillus</taxon>
    </lineage>
</organism>
<dbReference type="Pfam" id="PF13378">
    <property type="entry name" value="MR_MLE_C"/>
    <property type="match status" value="1"/>
</dbReference>
<dbReference type="PANTHER" id="PTHR48073:SF2">
    <property type="entry name" value="O-SUCCINYLBENZOATE SYNTHASE"/>
    <property type="match status" value="1"/>
</dbReference>
<dbReference type="EMBL" id="CP019699">
    <property type="protein sequence ID" value="AQS55974.1"/>
    <property type="molecule type" value="Genomic_DNA"/>
</dbReference>
<dbReference type="SFLD" id="SFLDS00001">
    <property type="entry name" value="Enolase"/>
    <property type="match status" value="1"/>
</dbReference>
<dbReference type="Gene3D" id="3.20.20.120">
    <property type="entry name" value="Enolase-like C-terminal domain"/>
    <property type="match status" value="1"/>
</dbReference>
<dbReference type="AlphaFoldDB" id="A0A1U9K7F5"/>
<dbReference type="InterPro" id="IPR013341">
    <property type="entry name" value="Mandelate_racemase_N_dom"/>
</dbReference>
<dbReference type="InterPro" id="IPR029017">
    <property type="entry name" value="Enolase-like_N"/>
</dbReference>
<dbReference type="Proteomes" id="UP000188603">
    <property type="component" value="Chromosome"/>
</dbReference>
<dbReference type="KEGG" id="ntr:B0W44_09525"/>
<dbReference type="InterPro" id="IPR029065">
    <property type="entry name" value="Enolase_C-like"/>
</dbReference>
<dbReference type="SMART" id="SM00922">
    <property type="entry name" value="MR_MLE"/>
    <property type="match status" value="1"/>
</dbReference>
<evidence type="ECO:0000313" key="5">
    <source>
        <dbReference type="EMBL" id="AQS55974.1"/>
    </source>
</evidence>
<dbReference type="InterPro" id="IPR013342">
    <property type="entry name" value="Mandelate_racemase_C"/>
</dbReference>
<dbReference type="Gene3D" id="3.30.390.10">
    <property type="entry name" value="Enolase-like, N-terminal domain"/>
    <property type="match status" value="1"/>
</dbReference>
<protein>
    <recommendedName>
        <fullName evidence="4">Mandelate racemase/muconate lactonizing enzyme C-terminal domain-containing protein</fullName>
    </recommendedName>
</protein>
<gene>
    <name evidence="5" type="ORF">B0W44_09525</name>
</gene>
<accession>A0A1U9K7F5</accession>
<evidence type="ECO:0000256" key="3">
    <source>
        <dbReference type="ARBA" id="ARBA00023235"/>
    </source>
</evidence>
<dbReference type="SUPFAM" id="SSF54826">
    <property type="entry name" value="Enolase N-terminal domain-like"/>
    <property type="match status" value="1"/>
</dbReference>
<reference evidence="5 6" key="1">
    <citation type="journal article" date="2015" name="Int. J. Syst. Evol. Microbiol.">
        <title>Novibacillus thermophilus gen. nov., sp. nov., a Gram-staining-negative and moderately thermophilic member of the family Thermoactinomycetaceae.</title>
        <authorList>
            <person name="Yang G."/>
            <person name="Chen J."/>
            <person name="Zhou S."/>
        </authorList>
    </citation>
    <scope>NUCLEOTIDE SEQUENCE [LARGE SCALE GENOMIC DNA]</scope>
    <source>
        <strain evidence="5 6">SG-1</strain>
    </source>
</reference>
<sequence>MKIHIALFGLEQSVNRMIQFAEGKGDIEIVPFVYRQAEEAKELLSQAYMCDVFLFTGPLPYLYAKEEIEKKRLPAVHVSFDEFMVSTALFRLKNEDGRDLDRMSIDIMDEDTIRAVLTELEISDRDIYTYGYGQEKAFDVNRLIEFHLTKWKEKKIDFVFTSIGEWKISLYAAKTRRHAVLEVITEDGVRGFGEASPSPAFMGETADTVKLVTDLYLAPAVVGLPVSALSLIHERMNQAIYGNSAAKSALDIAVHDAWGKTVKQPVYELVGGLYRKKVPLTYVVGMKNTKNAYDEAMKRIDEGFNVIKIKVGQDPKRDVELVNLIRKAVDDSGKDVKIRLDANQGYDVPTAIRVIRELEEDGELESVEQPVRKWNVFGLKEICEKVKTPLMIDETVFGLEDVTNAIKIGIADIINPELFI</sequence>
<dbReference type="RefSeq" id="WP_077719837.1">
    <property type="nucleotide sequence ID" value="NZ_CP019699.1"/>
</dbReference>
<dbReference type="SUPFAM" id="SSF51604">
    <property type="entry name" value="Enolase C-terminal domain-like"/>
    <property type="match status" value="1"/>
</dbReference>
<dbReference type="PANTHER" id="PTHR48073">
    <property type="entry name" value="O-SUCCINYLBENZOATE SYNTHASE-RELATED"/>
    <property type="match status" value="1"/>
</dbReference>
<dbReference type="OrthoDB" id="9775391at2"/>
<name>A0A1U9K7F5_9BACL</name>
<dbReference type="GO" id="GO:0016854">
    <property type="term" value="F:racemase and epimerase activity"/>
    <property type="evidence" value="ECO:0007669"/>
    <property type="project" value="UniProtKB-ARBA"/>
</dbReference>
<evidence type="ECO:0000256" key="2">
    <source>
        <dbReference type="ARBA" id="ARBA00022723"/>
    </source>
</evidence>
<keyword evidence="2" id="KW-0479">Metal-binding</keyword>
<keyword evidence="3" id="KW-0413">Isomerase</keyword>
<proteinExistence type="inferred from homology"/>
<feature type="domain" description="Mandelate racemase/muconate lactonizing enzyme C-terminal" evidence="4">
    <location>
        <begin position="290"/>
        <end position="389"/>
    </location>
</feature>
<dbReference type="SFLD" id="SFLDG00180">
    <property type="entry name" value="muconate_cycloisomerase"/>
    <property type="match status" value="1"/>
</dbReference>
<evidence type="ECO:0000313" key="6">
    <source>
        <dbReference type="Proteomes" id="UP000188603"/>
    </source>
</evidence>
<comment type="similarity">
    <text evidence="1">Belongs to the mandelate racemase/muconate lactonizing enzyme family.</text>
</comment>
<dbReference type="InterPro" id="IPR036849">
    <property type="entry name" value="Enolase-like_C_sf"/>
</dbReference>
<dbReference type="GO" id="GO:0046872">
    <property type="term" value="F:metal ion binding"/>
    <property type="evidence" value="ECO:0007669"/>
    <property type="project" value="UniProtKB-KW"/>
</dbReference>
<dbReference type="Pfam" id="PF02746">
    <property type="entry name" value="MR_MLE_N"/>
    <property type="match status" value="1"/>
</dbReference>
<evidence type="ECO:0000259" key="4">
    <source>
        <dbReference type="SMART" id="SM00922"/>
    </source>
</evidence>